<accession>A0ACB8JSG4</accession>
<organism evidence="1 2">
    <name type="scientific">Citrus sinensis</name>
    <name type="common">Sweet orange</name>
    <name type="synonym">Citrus aurantium var. sinensis</name>
    <dbReference type="NCBI Taxonomy" id="2711"/>
    <lineage>
        <taxon>Eukaryota</taxon>
        <taxon>Viridiplantae</taxon>
        <taxon>Streptophyta</taxon>
        <taxon>Embryophyta</taxon>
        <taxon>Tracheophyta</taxon>
        <taxon>Spermatophyta</taxon>
        <taxon>Magnoliopsida</taxon>
        <taxon>eudicotyledons</taxon>
        <taxon>Gunneridae</taxon>
        <taxon>Pentapetalae</taxon>
        <taxon>rosids</taxon>
        <taxon>malvids</taxon>
        <taxon>Sapindales</taxon>
        <taxon>Rutaceae</taxon>
        <taxon>Aurantioideae</taxon>
        <taxon>Citrus</taxon>
    </lineage>
</organism>
<dbReference type="Proteomes" id="UP000829398">
    <property type="component" value="Chromosome 6"/>
</dbReference>
<name>A0ACB8JSG4_CITSI</name>
<sequence>METTSTSSSTPSSSSSHISLSSTLSLPKSCQKHVTSKIENLIEYFYIPESAQINESQFPVMSPYNLYKQKTSFTRSIRTLISTKRPLPKEYIQSSRLDQCALQASQSEQYVTLEIPPDLVANWKRKGYTHLHLGGVRLILTLHGRKGLPVTTRIALLDTRPQPPVYNQFFGFSYLQPTLQPKPSSPKKSKSKVKISEPQSKASLSSPVPPEDSPKATPEPPKKDKGPMDQYHYHTVQTQDLFAYASESEPIYDSNPSDSTSSSSSSSLNTNHTSTDFESEYADLTSILMATKTEDPSASTTTPIVEDSSSDDQKEATTGTKPNAHPENVLREFMARSTGSLRDWLESLGEYRQLQFMQSPIGTALNIIHEQFIELQPDLQRQLTATNLNIADISLGKIFQTAMLCLGKICEQKEFFKDLMADKKPFSEACKKPYLQIECKDEKKCFCPTKKKKHFQKHFHKKSSSKKPFRYFKKKNVSHYRKKKHNRCFICKKRGHFARNCPHKSAKAVRLIQHLQHSSLLSENEDVESNFSEQSEQDDQTAFILVESSNSDDISVISTVQNVNQVSTIPRPSLKMSILPSKFHKLVPVIVFIDTGADTSMIDPSVLPSDYWENHSKLFRAVNGETFETTLITKKPIGIQFFPNYDHRIMLSKKKSSIAKESIDFLSMVITNGHYQPGPHIATELLKFPDTNLTKKQIQQFLGIINYVQDFIPKVAIHTSQLSRMLKTQCPPWGPAQTEAVKQLKVIAQSPPPLRIPISGQRILQTYASDDY</sequence>
<protein>
    <submittedName>
        <fullName evidence="1">Uncharacterized protein</fullName>
    </submittedName>
</protein>
<comment type="caution">
    <text evidence="1">The sequence shown here is derived from an EMBL/GenBank/DDBJ whole genome shotgun (WGS) entry which is preliminary data.</text>
</comment>
<evidence type="ECO:0000313" key="1">
    <source>
        <dbReference type="EMBL" id="KAH9734711.1"/>
    </source>
</evidence>
<gene>
    <name evidence="1" type="ORF">KPL71_017470</name>
</gene>
<evidence type="ECO:0000313" key="2">
    <source>
        <dbReference type="Proteomes" id="UP000829398"/>
    </source>
</evidence>
<reference evidence="2" key="1">
    <citation type="journal article" date="2023" name="Hortic. Res.">
        <title>A chromosome-level phased genome enabling allele-level studies in sweet orange: a case study on citrus Huanglongbing tolerance.</title>
        <authorList>
            <person name="Wu B."/>
            <person name="Yu Q."/>
            <person name="Deng Z."/>
            <person name="Duan Y."/>
            <person name="Luo F."/>
            <person name="Gmitter F. Jr."/>
        </authorList>
    </citation>
    <scope>NUCLEOTIDE SEQUENCE [LARGE SCALE GENOMIC DNA]</scope>
    <source>
        <strain evidence="2">cv. Valencia</strain>
    </source>
</reference>
<dbReference type="EMBL" id="CM039175">
    <property type="protein sequence ID" value="KAH9734711.1"/>
    <property type="molecule type" value="Genomic_DNA"/>
</dbReference>
<proteinExistence type="predicted"/>
<keyword evidence="2" id="KW-1185">Reference proteome</keyword>